<dbReference type="FunFam" id="2.60.120.290:FF:000055">
    <property type="entry name" value="Dorsal-ventral patterning protein tolloid"/>
    <property type="match status" value="1"/>
</dbReference>
<dbReference type="SUPFAM" id="SSF49854">
    <property type="entry name" value="Spermadhesin, CUB domain"/>
    <property type="match status" value="3"/>
</dbReference>
<dbReference type="CDD" id="cd00112">
    <property type="entry name" value="LDLa"/>
    <property type="match status" value="1"/>
</dbReference>
<feature type="domain" description="CUB" evidence="7">
    <location>
        <begin position="343"/>
        <end position="470"/>
    </location>
</feature>
<evidence type="ECO:0000256" key="4">
    <source>
        <dbReference type="ARBA" id="ARBA00023242"/>
    </source>
</evidence>
<dbReference type="GO" id="GO:0005886">
    <property type="term" value="C:plasma membrane"/>
    <property type="evidence" value="ECO:0007669"/>
    <property type="project" value="TreeGrafter"/>
</dbReference>
<keyword evidence="3" id="KW-1015">Disulfide bond</keyword>
<reference evidence="8" key="1">
    <citation type="submission" date="2022-01" db="EMBL/GenBank/DDBJ databases">
        <authorList>
            <person name="King R."/>
        </authorList>
    </citation>
    <scope>NUCLEOTIDE SEQUENCE</scope>
</reference>
<dbReference type="PANTHER" id="PTHR47537">
    <property type="entry name" value="CUBILIN"/>
    <property type="match status" value="1"/>
</dbReference>
<dbReference type="SUPFAM" id="SSF57424">
    <property type="entry name" value="LDL receptor-like module"/>
    <property type="match status" value="1"/>
</dbReference>
<organism evidence="8 9">
    <name type="scientific">Ceutorhynchus assimilis</name>
    <name type="common">cabbage seed weevil</name>
    <dbReference type="NCBI Taxonomy" id="467358"/>
    <lineage>
        <taxon>Eukaryota</taxon>
        <taxon>Metazoa</taxon>
        <taxon>Ecdysozoa</taxon>
        <taxon>Arthropoda</taxon>
        <taxon>Hexapoda</taxon>
        <taxon>Insecta</taxon>
        <taxon>Pterygota</taxon>
        <taxon>Neoptera</taxon>
        <taxon>Endopterygota</taxon>
        <taxon>Coleoptera</taxon>
        <taxon>Polyphaga</taxon>
        <taxon>Cucujiformia</taxon>
        <taxon>Curculionidae</taxon>
        <taxon>Ceutorhynchinae</taxon>
        <taxon>Ceutorhynchus</taxon>
    </lineage>
</organism>
<keyword evidence="6" id="KW-0732">Signal</keyword>
<dbReference type="Pfam" id="PF00431">
    <property type="entry name" value="CUB"/>
    <property type="match status" value="1"/>
</dbReference>
<keyword evidence="4" id="KW-0539">Nucleus</keyword>
<dbReference type="OrthoDB" id="6155811at2759"/>
<feature type="domain" description="CUB" evidence="7">
    <location>
        <begin position="193"/>
        <end position="329"/>
    </location>
</feature>
<gene>
    <name evidence="8" type="ORF">CEUTPL_LOCUS14526</name>
</gene>
<sequence>MGFKRILLLYCHLMVIFKIVFDVAASSPAVKRAESKKDHCNKTVDIYEDVASPEVTQDNFGKPMTCWYRFRSFRGAPKDWILRIKFNKFKVGNLLNATHCEGGYMQIVDGNAKTDVSNRKEPGMYCGESEQPQTFMSETSFVKMLFHVENFTDQTYFSFDTRAEQQLVVYLRYGQHPELYPNRRGEVVQGSYCERIFKDCRLQTCYVQSPAYPGVYPRNLHCRYYLNTRLPFIKLYIENEEFNIDGQRCENIMTCPTRPISSGEENCPYDYVKIYDGKNELSPVIGTFCGMGKFPYSIIGTSQDLFVEFLTSPAGPLLNTGFHFNVGNWPGHVDTAGSRNGTCDWLLSSESLRASGDSEGIFLSVAHWYPPHTSCTYLMQGEEGEIVRLYFPRINRIESPIQPTDSDCGESLTLYDASWADDSKIIKTFCDTFSKAMEKYDFVSSGNSLFVKFESKTGSYSGSSLYYWAHYDFFNDTKLGEPVPGKKCDEVFASWKQIKGWLRSPLNTLVYKQQHSSEDVACLYRFVSDKRLFARVILTITCVNFKDHPYNSGPCISCIEDRVDKLVIWEPLPPGANSSYTPISLNKAMQSGEVTCICNRQSFSTQVISKGEHLNLQLIVDSAHSALSYFKHSNPLFEATYEFVHGPLCGPAIIYPITDGEIHYPYYEAIGYVEPPKSIRCIWEVKISKERDLWLHFDHIKFNSNSCDDGIVDIFLKGRVEPFLSLCGENVSLAKELPILSSGELSADGGEPSITVQFIGRSSPTRAAFKIAWTELFHLPRNIDGTLMTSKLTEGGTTDELLEECEFTCPGEQGLCIPARLVCNGIINCPNATDHKGSSYNDESDDVCTRVAAPKINWFYVGAASVSVLLFLDEELKRPSISRETTVKLLKVLEDKISRIFNIDDKIWGMMVTQGSSEAEMEAEMVSVEVFREKIIDYRNKTIPNQFNFSIGKMVKDKDATVALKKKRKTTSSEIDPEPDVYQSVCQFEEQEAKTRNANEDSEIFDNLLEVIQQKLLQARELKLGKERDSQKSVEELNYLLLEISANVCGIKKLNRISKLNEIEQREILAQEKQKCDSIMLTYENLVYELHHLTKETNNCLSFKSDSEEIELVPIETFMKEAPKEITSKFKVVNTPEQEHLLTLARLEWELTQRKALADECKVLEEKKKKIITEIAEGKDKLDNLLPLLNDVVKTTVPLRQHLAMPQEVTKNDHPLAPLLPDALYVLYANIVAYQSVFETTIGIVIIGEEERAAQFNKAREEAKLLNEDSDPEIPEVVEVKSKRHRKSVQQVDPLQEKKKQLLEAHPLQIQLTFAIDQGPKLYTVFSYYTKLKLITVNSTVQVPEKITGNCAREILSGLNILSELLPNDTGLNSPNLGIEISLRKTGLSSFKSLVPDIGYAYQWAQSVCGLDILMNDKSPDGLHIENVLKMISKRLAARTDLANQMQQLELNVVPQVPQEMALPENAVSALAKWSGSTYQEFCSKEFAQGLVDEGVVGEADLFYLAKITREKANLQALIVIKNSYPIPAPIYALMVNSNRENHTSLNSNEIRDLERKMNCGWDHGSKSSPWLLAAQLSHLCSYLDVFLEIQYPKANPTHSKFLKSMSGRNQKRPFNSKKIGSGVIFTQY</sequence>
<evidence type="ECO:0000256" key="6">
    <source>
        <dbReference type="SAM" id="SignalP"/>
    </source>
</evidence>
<dbReference type="InterPro" id="IPR002172">
    <property type="entry name" value="LDrepeatLR_classA_rpt"/>
</dbReference>
<dbReference type="PROSITE" id="PS01180">
    <property type="entry name" value="CUB"/>
    <property type="match status" value="4"/>
</dbReference>
<dbReference type="EMBL" id="CAKJTU040000002">
    <property type="protein sequence ID" value="CAH1183029.1"/>
    <property type="molecule type" value="Genomic_DNA"/>
</dbReference>
<comment type="similarity">
    <text evidence="2">Belongs to the THOC5 family.</text>
</comment>
<evidence type="ECO:0000313" key="8">
    <source>
        <dbReference type="EMBL" id="CAH1183029.1"/>
    </source>
</evidence>
<feature type="signal peptide" evidence="6">
    <location>
        <begin position="1"/>
        <end position="25"/>
    </location>
</feature>
<name>A0A9P0GVF5_9CUCU</name>
<dbReference type="SMART" id="SM00042">
    <property type="entry name" value="CUB"/>
    <property type="match status" value="2"/>
</dbReference>
<dbReference type="InterPro" id="IPR019163">
    <property type="entry name" value="THO_Thoc5"/>
</dbReference>
<accession>A0A9P0GVF5</accession>
<evidence type="ECO:0000256" key="3">
    <source>
        <dbReference type="ARBA" id="ARBA00023157"/>
    </source>
</evidence>
<dbReference type="InterPro" id="IPR000859">
    <property type="entry name" value="CUB_dom"/>
</dbReference>
<evidence type="ECO:0000256" key="2">
    <source>
        <dbReference type="ARBA" id="ARBA00008044"/>
    </source>
</evidence>
<comment type="caution">
    <text evidence="5">Lacks conserved residue(s) required for the propagation of feature annotation.</text>
</comment>
<comment type="subcellular location">
    <subcellularLocation>
        <location evidence="1">Nucleus</location>
    </subcellularLocation>
</comment>
<dbReference type="CDD" id="cd00041">
    <property type="entry name" value="CUB"/>
    <property type="match status" value="2"/>
</dbReference>
<feature type="domain" description="CUB" evidence="7">
    <location>
        <begin position="649"/>
        <end position="776"/>
    </location>
</feature>
<keyword evidence="9" id="KW-1185">Reference proteome</keyword>
<proteinExistence type="inferred from homology"/>
<comment type="caution">
    <text evidence="8">The sequence shown here is derived from an EMBL/GenBank/DDBJ whole genome shotgun (WGS) entry which is preliminary data.</text>
</comment>
<feature type="chain" id="PRO_5040409863" description="CUB domain-containing protein" evidence="6">
    <location>
        <begin position="26"/>
        <end position="1629"/>
    </location>
</feature>
<dbReference type="PANTHER" id="PTHR47537:SF1">
    <property type="entry name" value="CUB DOMAIN-CONTAINING PROTEIN"/>
    <property type="match status" value="1"/>
</dbReference>
<dbReference type="Gene3D" id="2.60.120.290">
    <property type="entry name" value="Spermadhesin, CUB domain"/>
    <property type="match status" value="4"/>
</dbReference>
<dbReference type="InterPro" id="IPR036055">
    <property type="entry name" value="LDL_receptor-like_sf"/>
</dbReference>
<evidence type="ECO:0000256" key="5">
    <source>
        <dbReference type="PROSITE-ProRule" id="PRU00059"/>
    </source>
</evidence>
<dbReference type="Proteomes" id="UP001152799">
    <property type="component" value="Unassembled WGS sequence"/>
</dbReference>
<dbReference type="InterPro" id="IPR035914">
    <property type="entry name" value="Sperma_CUB_dom_sf"/>
</dbReference>
<evidence type="ECO:0000256" key="1">
    <source>
        <dbReference type="ARBA" id="ARBA00004123"/>
    </source>
</evidence>
<dbReference type="GO" id="GO:0005634">
    <property type="term" value="C:nucleus"/>
    <property type="evidence" value="ECO:0007669"/>
    <property type="project" value="UniProtKB-SubCell"/>
</dbReference>
<evidence type="ECO:0000259" key="7">
    <source>
        <dbReference type="PROSITE" id="PS01180"/>
    </source>
</evidence>
<dbReference type="Pfam" id="PF09766">
    <property type="entry name" value="FmiP_Thoc5"/>
    <property type="match status" value="1"/>
</dbReference>
<evidence type="ECO:0000313" key="9">
    <source>
        <dbReference type="Proteomes" id="UP001152799"/>
    </source>
</evidence>
<dbReference type="InterPro" id="IPR053207">
    <property type="entry name" value="Non-NMDA_GluR_Accessory"/>
</dbReference>
<protein>
    <recommendedName>
        <fullName evidence="7">CUB domain-containing protein</fullName>
    </recommendedName>
</protein>
<feature type="domain" description="CUB" evidence="7">
    <location>
        <begin position="40"/>
        <end position="164"/>
    </location>
</feature>